<dbReference type="GO" id="GO:0004311">
    <property type="term" value="F:geranylgeranyl diphosphate synthase activity"/>
    <property type="evidence" value="ECO:0007669"/>
    <property type="project" value="InterPro"/>
</dbReference>
<proteinExistence type="predicted"/>
<dbReference type="EMBL" id="QWKP01000182">
    <property type="protein sequence ID" value="RHA41624.1"/>
    <property type="molecule type" value="Genomic_DNA"/>
</dbReference>
<protein>
    <submittedName>
        <fullName evidence="3">Phytoene/squalene synthase family protein</fullName>
    </submittedName>
</protein>
<keyword evidence="4" id="KW-1185">Reference proteome</keyword>
<evidence type="ECO:0000256" key="2">
    <source>
        <dbReference type="ARBA" id="ARBA00022679"/>
    </source>
</evidence>
<dbReference type="AlphaFoldDB" id="A0A413RMC1"/>
<name>A0A413RMC1_9CELL</name>
<dbReference type="UniPathway" id="UPA00799"/>
<dbReference type="Proteomes" id="UP000283374">
    <property type="component" value="Unassembled WGS sequence"/>
</dbReference>
<evidence type="ECO:0000256" key="1">
    <source>
        <dbReference type="ARBA" id="ARBA00004684"/>
    </source>
</evidence>
<organism evidence="3 4">
    <name type="scientific">Cellulomonas rhizosphaerae</name>
    <dbReference type="NCBI Taxonomy" id="2293719"/>
    <lineage>
        <taxon>Bacteria</taxon>
        <taxon>Bacillati</taxon>
        <taxon>Actinomycetota</taxon>
        <taxon>Actinomycetes</taxon>
        <taxon>Micrococcales</taxon>
        <taxon>Cellulomonadaceae</taxon>
        <taxon>Cellulomonas</taxon>
    </lineage>
</organism>
<dbReference type="PANTHER" id="PTHR31480">
    <property type="entry name" value="BIFUNCTIONAL LYCOPENE CYCLASE/PHYTOENE SYNTHASE"/>
    <property type="match status" value="1"/>
</dbReference>
<dbReference type="GO" id="GO:0008299">
    <property type="term" value="P:isoprenoid biosynthetic process"/>
    <property type="evidence" value="ECO:0007669"/>
    <property type="project" value="UniProtKB-ARBA"/>
</dbReference>
<dbReference type="Pfam" id="PF00494">
    <property type="entry name" value="SQS_PSY"/>
    <property type="match status" value="1"/>
</dbReference>
<dbReference type="SFLD" id="SFLDS00005">
    <property type="entry name" value="Isoprenoid_Synthase_Type_I"/>
    <property type="match status" value="1"/>
</dbReference>
<dbReference type="SUPFAM" id="SSF48576">
    <property type="entry name" value="Terpenoid synthases"/>
    <property type="match status" value="1"/>
</dbReference>
<dbReference type="Gene3D" id="1.10.600.10">
    <property type="entry name" value="Farnesyl Diphosphate Synthase"/>
    <property type="match status" value="1"/>
</dbReference>
<sequence length="292" mass="31557">MRTGTRHDAPSLYDSAADHATAQIVEDYSTSFSRACRLLAEPVRTHVRSIYGLVRLADEIVDADSLDLTPAERATQLSDLEAETAHAMARGFSTNLVVHSFARTARQCGIDATLVTPFFASMRTDLERTEHDAGSLDTYVYGSAEVVGLMCLRAFLAEEDASTGDARYAELLPGARRLGAAFQKVNFLRDIAADHDTLGRTYFPGVVPAELTESQRDVLLDDIDADLAAAAQAIAALPASSRRAVRCAHDLFAALSHRLRATPAGEIGTRRVRVSTPAKARIVLRAMLSGAR</sequence>
<dbReference type="PROSITE" id="PS01045">
    <property type="entry name" value="SQUALEN_PHYTOEN_SYN_2"/>
    <property type="match status" value="1"/>
</dbReference>
<accession>A0A413RMC1</accession>
<dbReference type="InterPro" id="IPR044843">
    <property type="entry name" value="Trans_IPPS_bact-type"/>
</dbReference>
<dbReference type="InterPro" id="IPR008949">
    <property type="entry name" value="Isoprenoid_synthase_dom_sf"/>
</dbReference>
<dbReference type="InterPro" id="IPR019845">
    <property type="entry name" value="Squalene/phytoene_synthase_CS"/>
</dbReference>
<reference evidence="3 4" key="1">
    <citation type="submission" date="2018-08" db="EMBL/GenBank/DDBJ databases">
        <title>Cellulomonas rhizosphaerae sp. nov., a novel actinomycete isolated from soil.</title>
        <authorList>
            <person name="Tian Y."/>
        </authorList>
    </citation>
    <scope>NUCLEOTIDE SEQUENCE [LARGE SCALE GENOMIC DNA]</scope>
    <source>
        <strain evidence="3 4">NEAU-TCZ24</strain>
    </source>
</reference>
<comment type="pathway">
    <text evidence="1">Carotenoid biosynthesis; phytoene biosynthesis.</text>
</comment>
<evidence type="ECO:0000313" key="4">
    <source>
        <dbReference type="Proteomes" id="UP000283374"/>
    </source>
</evidence>
<dbReference type="OrthoDB" id="9807580at2"/>
<comment type="caution">
    <text evidence="3">The sequence shown here is derived from an EMBL/GenBank/DDBJ whole genome shotgun (WGS) entry which is preliminary data.</text>
</comment>
<dbReference type="SFLD" id="SFLDG01212">
    <property type="entry name" value="Phytoene_synthase_like"/>
    <property type="match status" value="1"/>
</dbReference>
<dbReference type="RefSeq" id="WP_118766980.1">
    <property type="nucleotide sequence ID" value="NZ_QWKP01000182.1"/>
</dbReference>
<dbReference type="SFLD" id="SFLDG01018">
    <property type="entry name" value="Squalene/Phytoene_Synthase_Lik"/>
    <property type="match status" value="1"/>
</dbReference>
<keyword evidence="2" id="KW-0808">Transferase</keyword>
<gene>
    <name evidence="3" type="ORF">D1825_08375</name>
</gene>
<dbReference type="InterPro" id="IPR002060">
    <property type="entry name" value="Squ/phyt_synthse"/>
</dbReference>
<evidence type="ECO:0000313" key="3">
    <source>
        <dbReference type="EMBL" id="RHA41624.1"/>
    </source>
</evidence>